<dbReference type="InterPro" id="IPR029032">
    <property type="entry name" value="AhpD-like"/>
</dbReference>
<reference evidence="2 3" key="1">
    <citation type="submission" date="2016-10" db="EMBL/GenBank/DDBJ databases">
        <authorList>
            <person name="de Groot N.N."/>
        </authorList>
    </citation>
    <scope>NUCLEOTIDE SEQUENCE [LARGE SCALE GENOMIC DNA]</scope>
    <source>
        <strain evidence="2 3">ATCC 700224</strain>
    </source>
</reference>
<sequence length="119" mass="12869">MYKDWPQYTKDLSGAMQDCRKGIPETWGAFSKLAAAATTDGAIDPKTKELIAIGIAIAMRCDGCVAFHVRTAVRHGATREEILETIGMSVYMGGGPSSVYGAMTLEAYDQFVAAQEEKK</sequence>
<dbReference type="NCBIfam" id="TIGR00778">
    <property type="entry name" value="ahpD_dom"/>
    <property type="match status" value="1"/>
</dbReference>
<dbReference type="InterPro" id="IPR003779">
    <property type="entry name" value="CMD-like"/>
</dbReference>
<organism evidence="2 3">
    <name type="scientific">Rhodospira trueperi</name>
    <dbReference type="NCBI Taxonomy" id="69960"/>
    <lineage>
        <taxon>Bacteria</taxon>
        <taxon>Pseudomonadati</taxon>
        <taxon>Pseudomonadota</taxon>
        <taxon>Alphaproteobacteria</taxon>
        <taxon>Rhodospirillales</taxon>
        <taxon>Rhodospirillaceae</taxon>
        <taxon>Rhodospira</taxon>
    </lineage>
</organism>
<dbReference type="AlphaFoldDB" id="A0A1G6ZVK5"/>
<keyword evidence="2" id="KW-0560">Oxidoreductase</keyword>
<protein>
    <submittedName>
        <fullName evidence="2">Alkylhydroperoxidase AhpD family core domain-containing protein</fullName>
    </submittedName>
</protein>
<dbReference type="EMBL" id="FNAP01000003">
    <property type="protein sequence ID" value="SDE05885.1"/>
    <property type="molecule type" value="Genomic_DNA"/>
</dbReference>
<dbReference type="PANTHER" id="PTHR33930:SF2">
    <property type="entry name" value="BLR3452 PROTEIN"/>
    <property type="match status" value="1"/>
</dbReference>
<gene>
    <name evidence="2" type="ORF">SAMN05421720_10330</name>
</gene>
<keyword evidence="3" id="KW-1185">Reference proteome</keyword>
<name>A0A1G6ZVK5_9PROT</name>
<dbReference type="STRING" id="69960.SAMN05421720_10330"/>
<evidence type="ECO:0000313" key="3">
    <source>
        <dbReference type="Proteomes" id="UP000199412"/>
    </source>
</evidence>
<dbReference type="RefSeq" id="WP_092783342.1">
    <property type="nucleotide sequence ID" value="NZ_FNAP01000003.1"/>
</dbReference>
<accession>A0A1G6ZVK5</accession>
<dbReference type="InterPro" id="IPR004675">
    <property type="entry name" value="AhpD_core"/>
</dbReference>
<dbReference type="OrthoDB" id="1683318at2"/>
<feature type="domain" description="Carboxymuconolactone decarboxylase-like" evidence="1">
    <location>
        <begin position="27"/>
        <end position="99"/>
    </location>
</feature>
<dbReference type="SUPFAM" id="SSF69118">
    <property type="entry name" value="AhpD-like"/>
    <property type="match status" value="1"/>
</dbReference>
<dbReference type="PANTHER" id="PTHR33930">
    <property type="entry name" value="ALKYL HYDROPEROXIDE REDUCTASE AHPD"/>
    <property type="match status" value="1"/>
</dbReference>
<evidence type="ECO:0000259" key="1">
    <source>
        <dbReference type="Pfam" id="PF02627"/>
    </source>
</evidence>
<keyword evidence="2" id="KW-0575">Peroxidase</keyword>
<dbReference type="GO" id="GO:0051920">
    <property type="term" value="F:peroxiredoxin activity"/>
    <property type="evidence" value="ECO:0007669"/>
    <property type="project" value="InterPro"/>
</dbReference>
<dbReference type="Proteomes" id="UP000199412">
    <property type="component" value="Unassembled WGS sequence"/>
</dbReference>
<dbReference type="Pfam" id="PF02627">
    <property type="entry name" value="CMD"/>
    <property type="match status" value="1"/>
</dbReference>
<evidence type="ECO:0000313" key="2">
    <source>
        <dbReference type="EMBL" id="SDE05885.1"/>
    </source>
</evidence>
<dbReference type="Gene3D" id="1.20.1290.10">
    <property type="entry name" value="AhpD-like"/>
    <property type="match status" value="1"/>
</dbReference>
<proteinExistence type="predicted"/>